<keyword evidence="2" id="KW-0677">Repeat</keyword>
<dbReference type="RefSeq" id="WP_055854493.1">
    <property type="nucleotide sequence ID" value="NZ_CP103837.1"/>
</dbReference>
<dbReference type="GeneID" id="95584461"/>
<dbReference type="InterPro" id="IPR050179">
    <property type="entry name" value="Trans_hexapeptide_repeat"/>
</dbReference>
<keyword evidence="3" id="KW-0808">Transferase</keyword>
<comment type="similarity">
    <text evidence="1">Belongs to the transferase hexapeptide repeat family.</text>
</comment>
<evidence type="ECO:0000313" key="5">
    <source>
        <dbReference type="EMBL" id="WOB28423.1"/>
    </source>
</evidence>
<evidence type="ECO:0000256" key="1">
    <source>
        <dbReference type="ARBA" id="ARBA00007274"/>
    </source>
</evidence>
<dbReference type="InterPro" id="IPR011004">
    <property type="entry name" value="Trimer_LpxA-like_sf"/>
</dbReference>
<name>A0ABZ0DDR9_9XANT</name>
<evidence type="ECO:0000256" key="3">
    <source>
        <dbReference type="ARBA" id="ARBA00023315"/>
    </source>
</evidence>
<dbReference type="PANTHER" id="PTHR43300:SF7">
    <property type="entry name" value="UDP-N-ACETYLBACILLOSAMINE N-ACETYLTRANSFERASE"/>
    <property type="match status" value="1"/>
</dbReference>
<organism evidence="5 6">
    <name type="scientific">Xanthomonas dyei</name>
    <dbReference type="NCBI Taxonomy" id="743699"/>
    <lineage>
        <taxon>Bacteria</taxon>
        <taxon>Pseudomonadati</taxon>
        <taxon>Pseudomonadota</taxon>
        <taxon>Gammaproteobacteria</taxon>
        <taxon>Lysobacterales</taxon>
        <taxon>Lysobacteraceae</taxon>
        <taxon>Xanthomonas</taxon>
    </lineage>
</organism>
<keyword evidence="3" id="KW-0012">Acyltransferase</keyword>
<dbReference type="PANTHER" id="PTHR43300">
    <property type="entry name" value="ACETYLTRANSFERASE"/>
    <property type="match status" value="1"/>
</dbReference>
<feature type="domain" description="Mannose-1-phosphate guanyltransferase C-terminal" evidence="4">
    <location>
        <begin position="87"/>
        <end position="172"/>
    </location>
</feature>
<proteinExistence type="inferred from homology"/>
<protein>
    <submittedName>
        <fullName evidence="5">UDP-3-O-(3-hydroxymyristoyl)glucosamine N-acyltransferase</fullName>
    </submittedName>
</protein>
<reference evidence="5 6" key="1">
    <citation type="submission" date="2022-08" db="EMBL/GenBank/DDBJ databases">
        <title>Whole genome sequencing-based tracing of a 2022 introduction and outbreak of Xanthomonas hortorum pv. pelargonii.</title>
        <authorList>
            <person name="Iruegas-Bocardo F."/>
            <person name="Weisberg A.K."/>
            <person name="Riutta E.R."/>
            <person name="Kilday K."/>
            <person name="Bonkowski J.C."/>
            <person name="Creswell T."/>
            <person name="Daughtrey M.L."/>
            <person name="Rane K."/>
            <person name="Grunwald N.J."/>
            <person name="Chang J.H."/>
            <person name="Putnam M.L."/>
        </authorList>
    </citation>
    <scope>NUCLEOTIDE SEQUENCE [LARGE SCALE GENOMIC DNA]</scope>
    <source>
        <strain evidence="5 6">22-325</strain>
    </source>
</reference>
<keyword evidence="6" id="KW-1185">Reference proteome</keyword>
<dbReference type="Gene3D" id="2.160.10.10">
    <property type="entry name" value="Hexapeptide repeat proteins"/>
    <property type="match status" value="1"/>
</dbReference>
<sequence length="207" mass="22932">MASRWIVGAGPFLDVVVDTWQQALPDESLQRLEIPMREDHTFDIEPLQRIDGDNRGAFVAFDERFGNFRRMELMRAAMERGLRLEPFVHPTALVARNASIAANAFIGPYAVIGHGCQIGYNSVVLAGVQIGHGTRIKPSCWIEGGVQVCAHVEVESHCTIRAGTVLQRGIKVGRGCELGWPQAYAHDIPARTVFDPRYDAPIHVYGQ</sequence>
<evidence type="ECO:0000256" key="2">
    <source>
        <dbReference type="ARBA" id="ARBA00022737"/>
    </source>
</evidence>
<dbReference type="EMBL" id="CP103840">
    <property type="protein sequence ID" value="WOB28423.1"/>
    <property type="molecule type" value="Genomic_DNA"/>
</dbReference>
<evidence type="ECO:0000313" key="6">
    <source>
        <dbReference type="Proteomes" id="UP001304534"/>
    </source>
</evidence>
<dbReference type="InterPro" id="IPR056729">
    <property type="entry name" value="GMPPB_C"/>
</dbReference>
<accession>A0ABZ0DDR9</accession>
<dbReference type="Pfam" id="PF25087">
    <property type="entry name" value="GMPPB_C"/>
    <property type="match status" value="1"/>
</dbReference>
<gene>
    <name evidence="5" type="ORF">NYR99_11265</name>
</gene>
<dbReference type="Proteomes" id="UP001304534">
    <property type="component" value="Chromosome"/>
</dbReference>
<dbReference type="SUPFAM" id="SSF51161">
    <property type="entry name" value="Trimeric LpxA-like enzymes"/>
    <property type="match status" value="1"/>
</dbReference>
<evidence type="ECO:0000259" key="4">
    <source>
        <dbReference type="Pfam" id="PF25087"/>
    </source>
</evidence>